<dbReference type="AlphaFoldDB" id="A0A8K0GVT6"/>
<reference evidence="14" key="1">
    <citation type="submission" date="2020-03" db="EMBL/GenBank/DDBJ databases">
        <title>A high-quality chromosome-level genome assembly of a woody plant with both climbing and erect habits, Rhamnella rubrinervis.</title>
        <authorList>
            <person name="Lu Z."/>
            <person name="Yang Y."/>
            <person name="Zhu X."/>
            <person name="Sun Y."/>
        </authorList>
    </citation>
    <scope>NUCLEOTIDE SEQUENCE</scope>
    <source>
        <strain evidence="14">BYM</strain>
        <tissue evidence="14">Leaf</tissue>
    </source>
</reference>
<evidence type="ECO:0000256" key="9">
    <source>
        <dbReference type="ARBA" id="ARBA00023180"/>
    </source>
</evidence>
<dbReference type="SUPFAM" id="SSF51445">
    <property type="entry name" value="(Trans)glycosidases"/>
    <property type="match status" value="1"/>
</dbReference>
<dbReference type="PANTHER" id="PTHR23421">
    <property type="entry name" value="BETA-GALACTOSIDASE RELATED"/>
    <property type="match status" value="1"/>
</dbReference>
<dbReference type="GO" id="GO:0048046">
    <property type="term" value="C:apoplast"/>
    <property type="evidence" value="ECO:0007669"/>
    <property type="project" value="UniProtKB-SubCell"/>
</dbReference>
<evidence type="ECO:0000256" key="4">
    <source>
        <dbReference type="ARBA" id="ARBA00012756"/>
    </source>
</evidence>
<gene>
    <name evidence="14" type="ORF">FNV43_RR17564</name>
</gene>
<feature type="domain" description="Glycoside hydrolase 35 catalytic" evidence="11">
    <location>
        <begin position="1"/>
        <end position="283"/>
    </location>
</feature>
<dbReference type="InterPro" id="IPR008979">
    <property type="entry name" value="Galactose-bd-like_sf"/>
</dbReference>
<evidence type="ECO:0000256" key="2">
    <source>
        <dbReference type="ARBA" id="ARBA00004271"/>
    </source>
</evidence>
<organism evidence="14 15">
    <name type="scientific">Rhamnella rubrinervis</name>
    <dbReference type="NCBI Taxonomy" id="2594499"/>
    <lineage>
        <taxon>Eukaryota</taxon>
        <taxon>Viridiplantae</taxon>
        <taxon>Streptophyta</taxon>
        <taxon>Embryophyta</taxon>
        <taxon>Tracheophyta</taxon>
        <taxon>Spermatophyta</taxon>
        <taxon>Magnoliopsida</taxon>
        <taxon>eudicotyledons</taxon>
        <taxon>Gunneridae</taxon>
        <taxon>Pentapetalae</taxon>
        <taxon>rosids</taxon>
        <taxon>fabids</taxon>
        <taxon>Rosales</taxon>
        <taxon>Rhamnaceae</taxon>
        <taxon>rhamnoid group</taxon>
        <taxon>Rhamneae</taxon>
        <taxon>Rhamnella</taxon>
    </lineage>
</organism>
<dbReference type="SUPFAM" id="SSF49785">
    <property type="entry name" value="Galactose-binding domain-like"/>
    <property type="match status" value="2"/>
</dbReference>
<evidence type="ECO:0000256" key="6">
    <source>
        <dbReference type="ARBA" id="ARBA00022525"/>
    </source>
</evidence>
<keyword evidence="5" id="KW-0052">Apoplast</keyword>
<protein>
    <recommendedName>
        <fullName evidence="4">beta-galactosidase</fullName>
        <ecNumber evidence="4">3.2.1.23</ecNumber>
    </recommendedName>
</protein>
<comment type="caution">
    <text evidence="14">The sequence shown here is derived from an EMBL/GenBank/DDBJ whole genome shotgun (WGS) entry which is preliminary data.</text>
</comment>
<dbReference type="InterPro" id="IPR041392">
    <property type="entry name" value="GHD"/>
</dbReference>
<dbReference type="FunFam" id="3.20.20.80:FF:000098">
    <property type="entry name" value="Beta-galactosidase"/>
    <property type="match status" value="1"/>
</dbReference>
<keyword evidence="7" id="KW-0732">Signal</keyword>
<dbReference type="InterPro" id="IPR031330">
    <property type="entry name" value="Gly_Hdrlase_35_cat"/>
</dbReference>
<evidence type="ECO:0000259" key="12">
    <source>
        <dbReference type="Pfam" id="PF17834"/>
    </source>
</evidence>
<keyword evidence="6" id="KW-0964">Secreted</keyword>
<evidence type="ECO:0000256" key="8">
    <source>
        <dbReference type="ARBA" id="ARBA00022801"/>
    </source>
</evidence>
<comment type="catalytic activity">
    <reaction evidence="1">
        <text>Hydrolysis of terminal non-reducing beta-D-galactose residues in beta-D-galactosides.</text>
        <dbReference type="EC" id="3.2.1.23"/>
    </reaction>
</comment>
<dbReference type="Gene3D" id="3.20.20.80">
    <property type="entry name" value="Glycosidases"/>
    <property type="match status" value="1"/>
</dbReference>
<evidence type="ECO:0000256" key="1">
    <source>
        <dbReference type="ARBA" id="ARBA00001412"/>
    </source>
</evidence>
<keyword evidence="8" id="KW-0378">Hydrolase</keyword>
<feature type="domain" description="Beta-galactosidase galactose-binding" evidence="13">
    <location>
        <begin position="523"/>
        <end position="565"/>
    </location>
</feature>
<evidence type="ECO:0000259" key="13">
    <source>
        <dbReference type="Pfam" id="PF21467"/>
    </source>
</evidence>
<dbReference type="Gene3D" id="2.60.120.260">
    <property type="entry name" value="Galactose-binding domain-like"/>
    <property type="match status" value="1"/>
</dbReference>
<accession>A0A8K0GVT6</accession>
<dbReference type="GO" id="GO:0004565">
    <property type="term" value="F:beta-galactosidase activity"/>
    <property type="evidence" value="ECO:0007669"/>
    <property type="project" value="UniProtKB-EC"/>
</dbReference>
<dbReference type="FunFam" id="2.60.120.260:FF:000142">
    <property type="entry name" value="Beta-galactosidase"/>
    <property type="match status" value="1"/>
</dbReference>
<evidence type="ECO:0000259" key="11">
    <source>
        <dbReference type="Pfam" id="PF01301"/>
    </source>
</evidence>
<evidence type="ECO:0000256" key="3">
    <source>
        <dbReference type="ARBA" id="ARBA00009809"/>
    </source>
</evidence>
<dbReference type="Proteomes" id="UP000796880">
    <property type="component" value="Unassembled WGS sequence"/>
</dbReference>
<evidence type="ECO:0000256" key="5">
    <source>
        <dbReference type="ARBA" id="ARBA00022523"/>
    </source>
</evidence>
<dbReference type="InterPro" id="IPR019801">
    <property type="entry name" value="Glyco_hydro_35_CS"/>
</dbReference>
<evidence type="ECO:0000256" key="7">
    <source>
        <dbReference type="ARBA" id="ARBA00022729"/>
    </source>
</evidence>
<dbReference type="OrthoDB" id="1657402at2759"/>
<keyword evidence="10" id="KW-0326">Glycosidase</keyword>
<dbReference type="Pfam" id="PF01301">
    <property type="entry name" value="Glyco_hydro_35"/>
    <property type="match status" value="1"/>
</dbReference>
<feature type="domain" description="Beta-galactosidase beta-sandwich" evidence="12">
    <location>
        <begin position="307"/>
        <end position="363"/>
    </location>
</feature>
<dbReference type="InterPro" id="IPR048913">
    <property type="entry name" value="BetaGal_gal-bd"/>
</dbReference>
<comment type="similarity">
    <text evidence="3">Belongs to the glycosyl hydrolase 35 family.</text>
</comment>
<comment type="subcellular location">
    <subcellularLocation>
        <location evidence="2">Secreted</location>
        <location evidence="2">Extracellular space</location>
        <location evidence="2">Apoplast</location>
    </subcellularLocation>
</comment>
<dbReference type="InterPro" id="IPR017853">
    <property type="entry name" value="GH"/>
</dbReference>
<name>A0A8K0GVT6_9ROSA</name>
<keyword evidence="15" id="KW-1185">Reference proteome</keyword>
<dbReference type="EMBL" id="VOIH02000008">
    <property type="protein sequence ID" value="KAF3439288.1"/>
    <property type="molecule type" value="Genomic_DNA"/>
</dbReference>
<dbReference type="PROSITE" id="PS01182">
    <property type="entry name" value="GLYCOSYL_HYDROL_F35"/>
    <property type="match status" value="1"/>
</dbReference>
<dbReference type="InterPro" id="IPR001944">
    <property type="entry name" value="Glycoside_Hdrlase_35"/>
</dbReference>
<evidence type="ECO:0000313" key="15">
    <source>
        <dbReference type="Proteomes" id="UP000796880"/>
    </source>
</evidence>
<evidence type="ECO:0000313" key="14">
    <source>
        <dbReference type="EMBL" id="KAF3439288.1"/>
    </source>
</evidence>
<evidence type="ECO:0000256" key="10">
    <source>
        <dbReference type="ARBA" id="ARBA00023295"/>
    </source>
</evidence>
<dbReference type="EC" id="3.2.1.23" evidence="4"/>
<sequence length="583" mass="65723">MWASLIAKAKEGGVDVIQTYVFWNLHEPKPGQYDFSGRNDIVKFIKEIQAQGLYACLRIGPFIESEWTYGGFPFWLHDVPGIVFRSDNEPFKYYMQNFTTKIVNLMKSEGLYASQGGPIILSQIENEYQNVEAAFGEKGPSYVIWAAKMAVELHTGVPWIMCKQTDAPDPVINTCNGMRCGETFGGPNSPTKPSLWTENWTSFYQVYGGEPYIRSAEDIAFHVTLFIARNGSYINYYMYHGGTNFGRTGSAYTITSYYDQAPLDEYGLLRQPKWGHLKELHAAIKNCSKTLLEGMPSNSSLGKLQEAYTFREESGGQCVAFLINNDQANNATVLFQNTSFVLLPKSISILPDCQNVIFNTAKVNTTPNKRITKAKMKFDSAERWEEFKDVTPAFDDTSMKSDTLLEHMNTTKDESDYLWYTLRFQHNISCTEPVLDVKSEGHVAHAFINNRYMGNAHGNKSVKGFSMEIPITLEEGLMNNISLLSVMVGLPVGLLGEKLQIYREENLDEGKWSRFGDNSNQPLTWYKTVFDEPSGNDTVVAFNLSPMGKGEAWVNGQTIGRFWVSFSTPKGSLLKSCKLKFPL</sequence>
<keyword evidence="9" id="KW-0325">Glycoprotein</keyword>
<proteinExistence type="inferred from homology"/>
<dbReference type="Pfam" id="PF21467">
    <property type="entry name" value="BetaGal_gal-bd"/>
    <property type="match status" value="1"/>
</dbReference>
<dbReference type="GO" id="GO:0005975">
    <property type="term" value="P:carbohydrate metabolic process"/>
    <property type="evidence" value="ECO:0007669"/>
    <property type="project" value="InterPro"/>
</dbReference>
<dbReference type="PRINTS" id="PR00742">
    <property type="entry name" value="GLHYDRLASE35"/>
</dbReference>
<dbReference type="Pfam" id="PF17834">
    <property type="entry name" value="GHD"/>
    <property type="match status" value="1"/>
</dbReference>